<dbReference type="AlphaFoldDB" id="A0A6M0IMM5"/>
<keyword evidence="1" id="KW-1133">Transmembrane helix</keyword>
<keyword evidence="1" id="KW-0472">Membrane</keyword>
<name>A0A6M0IMM5_9BACT</name>
<accession>A0A6M0IMM5</accession>
<feature type="transmembrane region" description="Helical" evidence="1">
    <location>
        <begin position="368"/>
        <end position="386"/>
    </location>
</feature>
<proteinExistence type="predicted"/>
<dbReference type="Proteomes" id="UP000477386">
    <property type="component" value="Unassembled WGS sequence"/>
</dbReference>
<evidence type="ECO:0008006" key="4">
    <source>
        <dbReference type="Google" id="ProtNLM"/>
    </source>
</evidence>
<feature type="transmembrane region" description="Helical" evidence="1">
    <location>
        <begin position="7"/>
        <end position="29"/>
    </location>
</feature>
<feature type="transmembrane region" description="Helical" evidence="1">
    <location>
        <begin position="270"/>
        <end position="291"/>
    </location>
</feature>
<evidence type="ECO:0000256" key="1">
    <source>
        <dbReference type="SAM" id="Phobius"/>
    </source>
</evidence>
<feature type="transmembrane region" description="Helical" evidence="1">
    <location>
        <begin position="136"/>
        <end position="153"/>
    </location>
</feature>
<feature type="transmembrane region" description="Helical" evidence="1">
    <location>
        <begin position="206"/>
        <end position="228"/>
    </location>
</feature>
<keyword evidence="3" id="KW-1185">Reference proteome</keyword>
<protein>
    <recommendedName>
        <fullName evidence="4">Glycosyltransferase RgtA/B/C/D-like domain-containing protein</fullName>
    </recommendedName>
</protein>
<evidence type="ECO:0000313" key="2">
    <source>
        <dbReference type="EMBL" id="NEU69566.1"/>
    </source>
</evidence>
<sequence>MGQQKKQIIVLSVTLMILLSGSIIASLFFKESWLWMDEVLSYLLVSDPSVAHLNDAVVSGMDANPPLFVNLYWFIGHTISMNPQFLRAVSVVIFAGTIALFYRNTSTLIGKPITNFVFITLIVAFTYLNLTLSTQIRGYSLFLLISLGYFMVLHRLMQSPSQTKWLIGFVLLGILLVFTHNFGLFYAASSGAFVAGLLLWSKNRKYWWVLGAHGLIALIWLLVWYPSFAIQTEAGKPHSWIPLPTFLSFFATVGELAPTVSSTLERRIPVISILRFLLIAGLWLYIALPRLRAGYEQVIHDRAFTFYVLSGFLYIVPILIALAVTLVHTSVFISRYLWPGHLLLIYQLLYAFYFFAPRLPARVRQFTLSVKLLPVYMALLAVFMFYQNRKTAIFPSGVLSYLPQLDKQYPVFVETADYFLPIWFHHQTPQIRYLLDWKTASQEGNILNATVHHKILKSVREKYGVGNILPSQGFNRTSVPHFYVIDESSNYQIEHFIENGQVRVVRQLPINIEGHRILECVFQS</sequence>
<dbReference type="EMBL" id="JAAGNZ010000002">
    <property type="protein sequence ID" value="NEU69566.1"/>
    <property type="molecule type" value="Genomic_DNA"/>
</dbReference>
<feature type="transmembrane region" description="Helical" evidence="1">
    <location>
        <begin position="165"/>
        <end position="186"/>
    </location>
</feature>
<comment type="caution">
    <text evidence="2">The sequence shown here is derived from an EMBL/GenBank/DDBJ whole genome shotgun (WGS) entry which is preliminary data.</text>
</comment>
<gene>
    <name evidence="2" type="ORF">GK091_21980</name>
</gene>
<feature type="transmembrane region" description="Helical" evidence="1">
    <location>
        <begin position="240"/>
        <end position="258"/>
    </location>
</feature>
<keyword evidence="1" id="KW-0812">Transmembrane</keyword>
<feature type="transmembrane region" description="Helical" evidence="1">
    <location>
        <begin position="113"/>
        <end position="130"/>
    </location>
</feature>
<feature type="transmembrane region" description="Helical" evidence="1">
    <location>
        <begin position="303"/>
        <end position="324"/>
    </location>
</feature>
<reference evidence="2 3" key="1">
    <citation type="submission" date="2020-02" db="EMBL/GenBank/DDBJ databases">
        <title>Draft genome sequence of two Spirosoma agri KCTC 52727 and Spirosoma terrae KCTC 52035.</title>
        <authorList>
            <person name="Rojas J."/>
            <person name="Ambika Manirajan B."/>
            <person name="Ratering S."/>
            <person name="Suarez C."/>
            <person name="Schnell S."/>
        </authorList>
    </citation>
    <scope>NUCLEOTIDE SEQUENCE [LARGE SCALE GENOMIC DNA]</scope>
    <source>
        <strain evidence="2 3">KCTC 52727</strain>
    </source>
</reference>
<feature type="transmembrane region" description="Helical" evidence="1">
    <location>
        <begin position="84"/>
        <end position="101"/>
    </location>
</feature>
<organism evidence="2 3">
    <name type="scientific">Spirosoma agri</name>
    <dbReference type="NCBI Taxonomy" id="1987381"/>
    <lineage>
        <taxon>Bacteria</taxon>
        <taxon>Pseudomonadati</taxon>
        <taxon>Bacteroidota</taxon>
        <taxon>Cytophagia</taxon>
        <taxon>Cytophagales</taxon>
        <taxon>Cytophagaceae</taxon>
        <taxon>Spirosoma</taxon>
    </lineage>
</organism>
<feature type="transmembrane region" description="Helical" evidence="1">
    <location>
        <begin position="336"/>
        <end position="356"/>
    </location>
</feature>
<evidence type="ECO:0000313" key="3">
    <source>
        <dbReference type="Proteomes" id="UP000477386"/>
    </source>
</evidence>